<protein>
    <submittedName>
        <fullName evidence="1">Uncharacterized protein</fullName>
    </submittedName>
</protein>
<comment type="caution">
    <text evidence="1">The sequence shown here is derived from an EMBL/GenBank/DDBJ whole genome shotgun (WGS) entry which is preliminary data.</text>
</comment>
<sequence length="329" mass="36246">MAGPALSCIITLPFIPESPRWLIAHGREAEGLAILNRFHGDGSENSPLVTAQFREIKDAIQMDELSKEMTYKDWWIEVKNRRSNWYRAYTLIALAIGEQTVGSSIITFFLTNVLDLAGITSESQQFAINIGQSVASFVAALIGICFIDRLGRVRMLVAGTAACGVILAIMAGLTAGATGVAAGRNAIVAMVFLFQISYSSTWTPLSFSYCAEILNFTIRAKGMSFYNIIDAAAGFFNQYVIPIGLDGIGWRFYIVGVVWNILVATLIYFTFIETKGLTLEQVELRFSGVPRDEIVPVIEAYDEEKPISDSELAPEQDLERVDVKVDVKV</sequence>
<dbReference type="EMBL" id="JAPUUL010004065">
    <property type="protein sequence ID" value="KAJ8120551.1"/>
    <property type="molecule type" value="Genomic_DNA"/>
</dbReference>
<name>A0ACC2IZC4_9PEZI</name>
<dbReference type="Proteomes" id="UP001153332">
    <property type="component" value="Unassembled WGS sequence"/>
</dbReference>
<evidence type="ECO:0000313" key="1">
    <source>
        <dbReference type="EMBL" id="KAJ8120551.1"/>
    </source>
</evidence>
<proteinExistence type="predicted"/>
<accession>A0ACC2IZC4</accession>
<evidence type="ECO:0000313" key="2">
    <source>
        <dbReference type="Proteomes" id="UP001153332"/>
    </source>
</evidence>
<reference evidence="1" key="1">
    <citation type="submission" date="2022-12" db="EMBL/GenBank/DDBJ databases">
        <title>Genome Sequence of Lasiodiplodia mahajangana.</title>
        <authorList>
            <person name="Buettner E."/>
        </authorList>
    </citation>
    <scope>NUCLEOTIDE SEQUENCE</scope>
    <source>
        <strain evidence="1">VT137</strain>
    </source>
</reference>
<gene>
    <name evidence="1" type="ORF">O1611_g10341</name>
</gene>
<organism evidence="1 2">
    <name type="scientific">Lasiodiplodia mahajangana</name>
    <dbReference type="NCBI Taxonomy" id="1108764"/>
    <lineage>
        <taxon>Eukaryota</taxon>
        <taxon>Fungi</taxon>
        <taxon>Dikarya</taxon>
        <taxon>Ascomycota</taxon>
        <taxon>Pezizomycotina</taxon>
        <taxon>Dothideomycetes</taxon>
        <taxon>Dothideomycetes incertae sedis</taxon>
        <taxon>Botryosphaeriales</taxon>
        <taxon>Botryosphaeriaceae</taxon>
        <taxon>Lasiodiplodia</taxon>
    </lineage>
</organism>
<keyword evidence="2" id="KW-1185">Reference proteome</keyword>